<evidence type="ECO:0000313" key="2">
    <source>
        <dbReference type="EMBL" id="CAB4904244.1"/>
    </source>
</evidence>
<gene>
    <name evidence="2" type="ORF">UFOPK3564_00771</name>
</gene>
<dbReference type="AlphaFoldDB" id="A0A6J7GBM3"/>
<feature type="compositionally biased region" description="Basic residues" evidence="1">
    <location>
        <begin position="180"/>
        <end position="189"/>
    </location>
</feature>
<proteinExistence type="predicted"/>
<evidence type="ECO:0000256" key="1">
    <source>
        <dbReference type="SAM" id="MobiDB-lite"/>
    </source>
</evidence>
<name>A0A6J7GBM3_9ZZZZ</name>
<sequence>MDSRAAHGDHRAGGDPAGWPTDLHAAADWLTEDVVQRLCAMRQDLAETAPLDAQQHEALTAVRARVLSIIDDLRDLGTTLRSGPLAGSAEQIDALTSRVADHCEGARALMAQSMQLTVHHGRLAAESVRLGRDAVALRAAAAPRDAPRRSSTRSTALRRSACTDARWRRTGNRASSPLPSRHRTSGVAG</sequence>
<protein>
    <submittedName>
        <fullName evidence="2">Unannotated protein</fullName>
    </submittedName>
</protein>
<feature type="region of interest" description="Disordered" evidence="1">
    <location>
        <begin position="141"/>
        <end position="189"/>
    </location>
</feature>
<feature type="region of interest" description="Disordered" evidence="1">
    <location>
        <begin position="1"/>
        <end position="20"/>
    </location>
</feature>
<reference evidence="2" key="1">
    <citation type="submission" date="2020-05" db="EMBL/GenBank/DDBJ databases">
        <authorList>
            <person name="Chiriac C."/>
            <person name="Salcher M."/>
            <person name="Ghai R."/>
            <person name="Kavagutti S V."/>
        </authorList>
    </citation>
    <scope>NUCLEOTIDE SEQUENCE</scope>
</reference>
<accession>A0A6J7GBM3</accession>
<feature type="compositionally biased region" description="Basic and acidic residues" evidence="1">
    <location>
        <begin position="1"/>
        <end position="13"/>
    </location>
</feature>
<dbReference type="EMBL" id="CAFBMK010000029">
    <property type="protein sequence ID" value="CAB4904244.1"/>
    <property type="molecule type" value="Genomic_DNA"/>
</dbReference>
<organism evidence="2">
    <name type="scientific">freshwater metagenome</name>
    <dbReference type="NCBI Taxonomy" id="449393"/>
    <lineage>
        <taxon>unclassified sequences</taxon>
        <taxon>metagenomes</taxon>
        <taxon>ecological metagenomes</taxon>
    </lineage>
</organism>